<feature type="signal peptide" evidence="1">
    <location>
        <begin position="1"/>
        <end position="19"/>
    </location>
</feature>
<evidence type="ECO:0000256" key="1">
    <source>
        <dbReference type="SAM" id="SignalP"/>
    </source>
</evidence>
<protein>
    <submittedName>
        <fullName evidence="2">Uncharacterized protein</fullName>
    </submittedName>
</protein>
<reference evidence="2 3" key="2">
    <citation type="journal article" date="2011" name="Mol. Biol. Evol.">
        <title>Unity in variety--the pan-genome of the Chlamydiae.</title>
        <authorList>
            <person name="Collingro A."/>
            <person name="Tischler P."/>
            <person name="Weinmaier T."/>
            <person name="Penz T."/>
            <person name="Heinz E."/>
            <person name="Brunham R.C."/>
            <person name="Read T.D."/>
            <person name="Bavoil P.M."/>
            <person name="Sachse K."/>
            <person name="Kahane S."/>
            <person name="Friedman M.G."/>
            <person name="Rattei T."/>
            <person name="Myers G.S."/>
            <person name="Horn M."/>
        </authorList>
    </citation>
    <scope>NUCLEOTIDE SEQUENCE [LARGE SCALE GENOMIC DNA]</scope>
    <source>
        <strain evidence="3">UV7</strain>
    </source>
</reference>
<dbReference type="KEGG" id="puv:PUV_26980"/>
<dbReference type="AlphaFoldDB" id="F8KVC6"/>
<sequence length="716" mass="82628">MKHILYFFYFMFVFSSAFSTTWTAPTASGNLFDDLLIVDYWNRRINDRMPIFFNHLLQGGYLNMPSARMGQEGEIGAGFSYVPPYHTYNLRFQVLDRLEISGNYRVFRGIRDPILSPYGFGDLSDKGANVKFAILKPEDSDYSLPGLAFGLEDFMGTSAFKARYFVFTQVFLPQNLEISLGWGWHRIRGLFGGVHWIPFRQHCSPLLKNFALVAEYDAIPYHDHRIEKHPHGRDKKSSFNFGIKYRLWDIFDFSVGQVRGSKLAFSASANYNFGTTKGFFPKINNPIPYQAPQNIEPLGDRRPEMAMIQDLIYPFDEQGFDLIKMSISPDCYGQTTLRIHVENRVYRTQCEVRTRLNHLLSHLSPTNIDHIIVVIEAEGLPLQEYHFAVRFLHDFAAKEIATPELNVLSPLCDVSFSSPACSRVIFEKPRDLFNIELFPKMHTFFGSSSGKFKYLYGLNIAFDGYLLGDVYYTVLLGYAFASNLGDIKDMDRLNPSQLINVRTDVIRYYQQKGITLDQAYLQKNWNMGRGWFSRVSTGLFEEAYGGIASEVLFYPVCSPFAIGIEGAVLKKRSYHGVGFTNKIRKLKGFVPTYKRFLGKQYFANLHYDCKPLNMDFHVKWGKFLANDWGTRFEVTRYFDSGLQVSFWYTRTSAKDYINGSRYQDRGVAVSMPLDILYTHSDRKRWGYGLSAWLRDIGVFAFTGDSLFRTIRESRQD</sequence>
<organism evidence="2 3">
    <name type="scientific">Parachlamydia acanthamoebae (strain UV7)</name>
    <dbReference type="NCBI Taxonomy" id="765952"/>
    <lineage>
        <taxon>Bacteria</taxon>
        <taxon>Pseudomonadati</taxon>
        <taxon>Chlamydiota</taxon>
        <taxon>Chlamydiia</taxon>
        <taxon>Parachlamydiales</taxon>
        <taxon>Parachlamydiaceae</taxon>
        <taxon>Parachlamydia</taxon>
    </lineage>
</organism>
<accession>F8KVC6</accession>
<dbReference type="Proteomes" id="UP000000495">
    <property type="component" value="Chromosome"/>
</dbReference>
<evidence type="ECO:0000313" key="3">
    <source>
        <dbReference type="Proteomes" id="UP000000495"/>
    </source>
</evidence>
<dbReference type="RefSeq" id="WP_013925717.1">
    <property type="nucleotide sequence ID" value="NC_015702.1"/>
</dbReference>
<gene>
    <name evidence="2" type="ordered locus">PUV_26980</name>
</gene>
<dbReference type="TCDB" id="1.B.14.16.5">
    <property type="family name" value="the outer membrane receptor (omr) family"/>
</dbReference>
<keyword evidence="1" id="KW-0732">Signal</keyword>
<dbReference type="eggNOG" id="COG0671">
    <property type="taxonomic scope" value="Bacteria"/>
</dbReference>
<dbReference type="STRING" id="765952.PUV_26980"/>
<dbReference type="HOGENOM" id="CLU_383948_0_0_0"/>
<keyword evidence="3" id="KW-1185">Reference proteome</keyword>
<name>F8KVC6_PARAV</name>
<dbReference type="Pfam" id="PF06082">
    <property type="entry name" value="YjbH"/>
    <property type="match status" value="2"/>
</dbReference>
<dbReference type="InterPro" id="IPR010344">
    <property type="entry name" value="YbjH"/>
</dbReference>
<evidence type="ECO:0000313" key="2">
    <source>
        <dbReference type="EMBL" id="CCB87648.1"/>
    </source>
</evidence>
<reference key="1">
    <citation type="journal article" date="2011" name="Mol. Biol. Evol.">
        <title>Unity in variety -- the pan-genome of the Chlamydiae.</title>
        <authorList>
            <person name="Collingro A."/>
            <person name="Tischler P."/>
            <person name="Weinmaier T."/>
            <person name="Penz T."/>
            <person name="Heinz E."/>
            <person name="Brunham R.C."/>
            <person name="Read T.D."/>
            <person name="Bavoil P.M."/>
            <person name="Sachse K."/>
            <person name="Kahane S."/>
            <person name="Friedman M.G."/>
            <person name="Rattei T."/>
            <person name="Myers G.S.A."/>
            <person name="Horn M."/>
        </authorList>
    </citation>
    <scope>NUCLEOTIDE SEQUENCE</scope>
    <source>
        <strain>UV7</strain>
    </source>
</reference>
<feature type="chain" id="PRO_5003373955" evidence="1">
    <location>
        <begin position="20"/>
        <end position="716"/>
    </location>
</feature>
<proteinExistence type="predicted"/>
<dbReference type="EMBL" id="FR872580">
    <property type="protein sequence ID" value="CCB87648.1"/>
    <property type="molecule type" value="Genomic_DNA"/>
</dbReference>